<evidence type="ECO:0000313" key="2">
    <source>
        <dbReference type="Proteomes" id="UP000035642"/>
    </source>
</evidence>
<dbReference type="PROSITE" id="PS51385">
    <property type="entry name" value="YJEF_N"/>
    <property type="match status" value="1"/>
</dbReference>
<name>A0A0K0DAA0_ANGCA</name>
<reference evidence="2" key="1">
    <citation type="submission" date="2012-09" db="EMBL/GenBank/DDBJ databases">
        <authorList>
            <person name="Martin A.A."/>
        </authorList>
    </citation>
    <scope>NUCLEOTIDE SEQUENCE</scope>
</reference>
<dbReference type="WBParaSite" id="ACAC_0000716601-mRNA-1">
    <property type="protein sequence ID" value="ACAC_0000716601-mRNA-1"/>
    <property type="gene ID" value="ACAC_0000716601"/>
</dbReference>
<dbReference type="InterPro" id="IPR004443">
    <property type="entry name" value="YjeF_N_dom"/>
</dbReference>
<dbReference type="Proteomes" id="UP000035642">
    <property type="component" value="Unassembled WGS sequence"/>
</dbReference>
<reference evidence="3" key="2">
    <citation type="submission" date="2017-02" db="UniProtKB">
        <authorList>
            <consortium name="WormBaseParasite"/>
        </authorList>
    </citation>
    <scope>IDENTIFICATION</scope>
</reference>
<accession>A0A0K0DAA0</accession>
<organism evidence="2 3">
    <name type="scientific">Angiostrongylus cantonensis</name>
    <name type="common">Rat lungworm</name>
    <dbReference type="NCBI Taxonomy" id="6313"/>
    <lineage>
        <taxon>Eukaryota</taxon>
        <taxon>Metazoa</taxon>
        <taxon>Ecdysozoa</taxon>
        <taxon>Nematoda</taxon>
        <taxon>Chromadorea</taxon>
        <taxon>Rhabditida</taxon>
        <taxon>Rhabditina</taxon>
        <taxon>Rhabditomorpha</taxon>
        <taxon>Strongyloidea</taxon>
        <taxon>Metastrongylidae</taxon>
        <taxon>Angiostrongylus</taxon>
    </lineage>
</organism>
<dbReference type="SUPFAM" id="SSF64153">
    <property type="entry name" value="YjeF N-terminal domain-like"/>
    <property type="match status" value="1"/>
</dbReference>
<dbReference type="AlphaFoldDB" id="A0A0K0DAA0"/>
<keyword evidence="2" id="KW-1185">Reference proteome</keyword>
<evidence type="ECO:0000313" key="3">
    <source>
        <dbReference type="WBParaSite" id="ACAC_0000716601-mRNA-1"/>
    </source>
</evidence>
<sequence length="88" mass="9932">MCVVTKSIRYSLHRSAVELLTMTSVPIISRKEVTYLRQDEASTIDKELFSKYGFKVEQLMELAGLACAKAVHAQYSKGAIFIEEIESE</sequence>
<feature type="domain" description="YjeF N-terminal" evidence="1">
    <location>
        <begin position="41"/>
        <end position="88"/>
    </location>
</feature>
<protein>
    <submittedName>
        <fullName evidence="3">YjeF N-terminal domain-containing protein</fullName>
    </submittedName>
</protein>
<evidence type="ECO:0000259" key="1">
    <source>
        <dbReference type="PROSITE" id="PS51385"/>
    </source>
</evidence>
<proteinExistence type="predicted"/>
<dbReference type="STRING" id="6313.A0A0K0DAA0"/>
<dbReference type="InterPro" id="IPR036652">
    <property type="entry name" value="YjeF_N_dom_sf"/>
</dbReference>
<dbReference type="Gene3D" id="3.40.50.10260">
    <property type="entry name" value="YjeF N-terminal domain"/>
    <property type="match status" value="1"/>
</dbReference>